<reference evidence="11" key="1">
    <citation type="journal article" date="2019" name="Int. J. Syst. Evol. Microbiol.">
        <title>The Global Catalogue of Microorganisms (GCM) 10K type strain sequencing project: providing services to taxonomists for standard genome sequencing and annotation.</title>
        <authorList>
            <consortium name="The Broad Institute Genomics Platform"/>
            <consortium name="The Broad Institute Genome Sequencing Center for Infectious Disease"/>
            <person name="Wu L."/>
            <person name="Ma J."/>
        </authorList>
    </citation>
    <scope>NUCLEOTIDE SEQUENCE [LARGE SCALE GENOMIC DNA]</scope>
    <source>
        <strain evidence="11">JCM 17906</strain>
    </source>
</reference>
<evidence type="ECO:0000256" key="1">
    <source>
        <dbReference type="ARBA" id="ARBA00001957"/>
    </source>
</evidence>
<dbReference type="NCBIfam" id="TIGR01733">
    <property type="entry name" value="AA-adenyl-dom"/>
    <property type="match status" value="1"/>
</dbReference>
<dbReference type="Pfam" id="PF13193">
    <property type="entry name" value="AMP-binding_C"/>
    <property type="match status" value="1"/>
</dbReference>
<keyword evidence="7" id="KW-0436">Ligase</keyword>
<dbReference type="InterPro" id="IPR042099">
    <property type="entry name" value="ANL_N_sf"/>
</dbReference>
<dbReference type="InterPro" id="IPR029058">
    <property type="entry name" value="AB_hydrolase_fold"/>
</dbReference>
<protein>
    <recommendedName>
        <fullName evidence="4">Phenyloxazoline synthase MbtB</fullName>
    </recommendedName>
    <alternativeName>
        <fullName evidence="8">Mycobactin synthetase protein B</fullName>
    </alternativeName>
</protein>
<dbReference type="Gene3D" id="3.30.559.10">
    <property type="entry name" value="Chloramphenicol acetyltransferase-like domain"/>
    <property type="match status" value="1"/>
</dbReference>
<dbReference type="InterPro" id="IPR001242">
    <property type="entry name" value="Condensation_dom"/>
</dbReference>
<evidence type="ECO:0000256" key="6">
    <source>
        <dbReference type="ARBA" id="ARBA00022553"/>
    </source>
</evidence>
<dbReference type="SUPFAM" id="SSF56801">
    <property type="entry name" value="Acetyl-CoA synthetase-like"/>
    <property type="match status" value="1"/>
</dbReference>
<dbReference type="InterPro" id="IPR057737">
    <property type="entry name" value="Condensation_MtbB-like"/>
</dbReference>
<dbReference type="SMART" id="SM00823">
    <property type="entry name" value="PKS_PP"/>
    <property type="match status" value="2"/>
</dbReference>
<evidence type="ECO:0000313" key="11">
    <source>
        <dbReference type="Proteomes" id="UP001501598"/>
    </source>
</evidence>
<evidence type="ECO:0000259" key="9">
    <source>
        <dbReference type="PROSITE" id="PS50075"/>
    </source>
</evidence>
<dbReference type="SUPFAM" id="SSF47336">
    <property type="entry name" value="ACP-like"/>
    <property type="match status" value="2"/>
</dbReference>
<dbReference type="PANTHER" id="PTHR45527">
    <property type="entry name" value="NONRIBOSOMAL PEPTIDE SYNTHETASE"/>
    <property type="match status" value="1"/>
</dbReference>
<dbReference type="Pfam" id="PF00501">
    <property type="entry name" value="AMP-binding"/>
    <property type="match status" value="1"/>
</dbReference>
<keyword evidence="6" id="KW-0597">Phosphoprotein</keyword>
<dbReference type="CDD" id="cd19535">
    <property type="entry name" value="Cyc_NRPS"/>
    <property type="match status" value="1"/>
</dbReference>
<evidence type="ECO:0000256" key="3">
    <source>
        <dbReference type="ARBA" id="ARBA00007380"/>
    </source>
</evidence>
<organism evidence="10 11">
    <name type="scientific">Pseudonocardia xishanensis</name>
    <dbReference type="NCBI Taxonomy" id="630995"/>
    <lineage>
        <taxon>Bacteria</taxon>
        <taxon>Bacillati</taxon>
        <taxon>Actinomycetota</taxon>
        <taxon>Actinomycetes</taxon>
        <taxon>Pseudonocardiales</taxon>
        <taxon>Pseudonocardiaceae</taxon>
        <taxon>Pseudonocardia</taxon>
    </lineage>
</organism>
<feature type="domain" description="Carrier" evidence="9">
    <location>
        <begin position="5"/>
        <end position="81"/>
    </location>
</feature>
<dbReference type="InterPro" id="IPR009081">
    <property type="entry name" value="PP-bd_ACP"/>
</dbReference>
<gene>
    <name evidence="10" type="ORF">GCM10023175_36280</name>
</gene>
<proteinExistence type="inferred from homology"/>
<comment type="caution">
    <text evidence="10">The sequence shown here is derived from an EMBL/GenBank/DDBJ whole genome shotgun (WGS) entry which is preliminary data.</text>
</comment>
<dbReference type="InterPro" id="IPR036736">
    <property type="entry name" value="ACP-like_sf"/>
</dbReference>
<keyword evidence="5" id="KW-0596">Phosphopantetheine</keyword>
<dbReference type="InterPro" id="IPR023213">
    <property type="entry name" value="CAT-like_dom_sf"/>
</dbReference>
<sequence>MTAPADRQITVDELRQLVADLVEEDVDDVDPGSSLFEQGLQSIALMRLVSRFRADGYRIGFADLAEQPTLAEWARLLVERREPTIEEAVPAATSDRAVDREFDLALLQHAYWIGRDPTQRLGGVAPHLYLEFDGSGVDPDRLRAAFDAVVRRHAMLRVVVGDNGRQRVAPAPARGWNGLHVHDLRALAADEARTRLEDTRQRMSHELLDIGAGEVFRAELSLLPPEVAPDRTAPTRLHLDVDMIAADAVSYRVLLADLARAYENGGTLPPLSYEYRDYRAARPAQRADARAEAQRYWAERLELLPGAPELPLRAGHAGPARAERLSFFLDPERRAALTRAVRSRGVTASAAVAAAFAEVVGYWSAQDRFLLNVPLFDREPVHPAVDEVVGDFTGSVMLEIDLREQATFLDRARAVQAQLHADAAHSAYTGLEVLRDLGRLAGDQVLAPVVFTSGLDLGELFDARARRCFGDPVWIISQGPQVVLDSQTSEIDGGILVNWDVRANEFADGVPAAMFGAFTRLVESLADDAAWERPVGDLLPQDQRAVRARADDTARAVLPELLHGDFFDAVRSSTAHRPAVLWDGGSLTHGELAGRALRVAAGLRARGVVPGETVAVTLPRGPDQIVAVLGVLAAGGTYVPVGVEQPPARTGRIAAVSGHRITLAAEPGPGRVALDELAAHEPLAQPEPVDPEQPAYVLFTSGSTGEPKGVEVPHRAAMATIRDLVRRLRLGAQDRTLMVSALDFDLSVFDIFAVLAVGGAVVVLDQERRQEARHWAELVREHRVTVLNCVPALLDALLRSDAELGDTLRQVLLGGDKVGTDLPGRLRERVPGCAFAGLGGTTETAIHSTWQPVEEVPADWSCVPYGTPLDGVRLRVVDHLGRPAPDWVAGELWIGGAGVSHGYRGDPERTADRFLVEDGVRWYRTGDMARYRPDGVVEFLGRRDNQVKINGYRIELGEVEAAALEIDGVDAAVAVVVEGATRALALAVRPDPVGSSARELDEAWLRADLDARLPVHMVPRIVVVLDDLPLTANGKIDRQAVLRQVAASGGARPDARAPRTPLERVIADVWAEVIGLERIGSDDSLFAVGGDSVLATAIVAVLRERLDTDEVSVRMLFGSPTVAGLAAAMLAGSGDPDRLAAVAGIAADVSAMSDTDIAAELAAGGAQ</sequence>
<dbReference type="PROSITE" id="PS00455">
    <property type="entry name" value="AMP_BINDING"/>
    <property type="match status" value="1"/>
</dbReference>
<evidence type="ECO:0000256" key="8">
    <source>
        <dbReference type="ARBA" id="ARBA00033440"/>
    </source>
</evidence>
<dbReference type="SUPFAM" id="SSF52777">
    <property type="entry name" value="CoA-dependent acyltransferases"/>
    <property type="match status" value="2"/>
</dbReference>
<name>A0ABP8RTU8_9PSEU</name>
<dbReference type="Pfam" id="PF00550">
    <property type="entry name" value="PP-binding"/>
    <property type="match status" value="2"/>
</dbReference>
<dbReference type="PANTHER" id="PTHR45527:SF10">
    <property type="entry name" value="PYOCHELIN SYNTHASE PCHF"/>
    <property type="match status" value="1"/>
</dbReference>
<evidence type="ECO:0000256" key="5">
    <source>
        <dbReference type="ARBA" id="ARBA00022450"/>
    </source>
</evidence>
<dbReference type="Gene3D" id="3.30.559.30">
    <property type="entry name" value="Nonribosomal peptide synthetase, condensation domain"/>
    <property type="match status" value="1"/>
</dbReference>
<dbReference type="Gene3D" id="3.40.50.1820">
    <property type="entry name" value="alpha/beta hydrolase"/>
    <property type="match status" value="1"/>
</dbReference>
<dbReference type="EMBL" id="BAABGT010000044">
    <property type="protein sequence ID" value="GAA4548990.1"/>
    <property type="molecule type" value="Genomic_DNA"/>
</dbReference>
<comment type="cofactor">
    <cofactor evidence="1">
        <name>pantetheine 4'-phosphate</name>
        <dbReference type="ChEBI" id="CHEBI:47942"/>
    </cofactor>
</comment>
<dbReference type="InterPro" id="IPR025110">
    <property type="entry name" value="AMP-bd_C"/>
</dbReference>
<evidence type="ECO:0000256" key="2">
    <source>
        <dbReference type="ARBA" id="ARBA00005102"/>
    </source>
</evidence>
<feature type="domain" description="Carrier" evidence="9">
    <location>
        <begin position="1057"/>
        <end position="1133"/>
    </location>
</feature>
<dbReference type="Pfam" id="PF00668">
    <property type="entry name" value="Condensation"/>
    <property type="match status" value="1"/>
</dbReference>
<dbReference type="Gene3D" id="3.30.300.30">
    <property type="match status" value="1"/>
</dbReference>
<dbReference type="InterPro" id="IPR045851">
    <property type="entry name" value="AMP-bd_C_sf"/>
</dbReference>
<dbReference type="InterPro" id="IPR010071">
    <property type="entry name" value="AA_adenyl_dom"/>
</dbReference>
<dbReference type="InterPro" id="IPR020845">
    <property type="entry name" value="AMP-binding_CS"/>
</dbReference>
<evidence type="ECO:0000256" key="4">
    <source>
        <dbReference type="ARBA" id="ARBA00016743"/>
    </source>
</evidence>
<comment type="similarity">
    <text evidence="3">Belongs to the ATP-dependent AMP-binding enzyme family. MbtB subfamily.</text>
</comment>
<keyword evidence="11" id="KW-1185">Reference proteome</keyword>
<dbReference type="RefSeq" id="WP_345419547.1">
    <property type="nucleotide sequence ID" value="NZ_BAABGT010000044.1"/>
</dbReference>
<dbReference type="Proteomes" id="UP001501598">
    <property type="component" value="Unassembled WGS sequence"/>
</dbReference>
<accession>A0ABP8RTU8</accession>
<evidence type="ECO:0000256" key="7">
    <source>
        <dbReference type="ARBA" id="ARBA00022598"/>
    </source>
</evidence>
<dbReference type="InterPro" id="IPR020806">
    <property type="entry name" value="PKS_PP-bd"/>
</dbReference>
<evidence type="ECO:0000313" key="10">
    <source>
        <dbReference type="EMBL" id="GAA4548990.1"/>
    </source>
</evidence>
<comment type="pathway">
    <text evidence="2">Siderophore biosynthesis; mycobactin biosynthesis.</text>
</comment>
<dbReference type="InterPro" id="IPR000873">
    <property type="entry name" value="AMP-dep_synth/lig_dom"/>
</dbReference>
<dbReference type="PROSITE" id="PS50075">
    <property type="entry name" value="CARRIER"/>
    <property type="match status" value="2"/>
</dbReference>
<dbReference type="Gene3D" id="3.40.50.12780">
    <property type="entry name" value="N-terminal domain of ligase-like"/>
    <property type="match status" value="1"/>
</dbReference>
<dbReference type="Gene3D" id="1.10.1200.10">
    <property type="entry name" value="ACP-like"/>
    <property type="match status" value="1"/>
</dbReference>